<comment type="caution">
    <text evidence="1">The sequence shown here is derived from an EMBL/GenBank/DDBJ whole genome shotgun (WGS) entry which is preliminary data.</text>
</comment>
<protein>
    <submittedName>
        <fullName evidence="1">Uncharacterized protein</fullName>
    </submittedName>
</protein>
<keyword evidence="2" id="KW-1185">Reference proteome</keyword>
<sequence>MQILFNFVERHHYNRCPSELRNGELSDKTLKNGRSIVNYVQSFKNVSVYSFNTNGLHPEASMKNQSSSIYLQIYTERSNAISVSLLSDGYIHQLSPHKI</sequence>
<reference evidence="1 2" key="1">
    <citation type="submission" date="2020-02" db="EMBL/GenBank/DDBJ databases">
        <authorList>
            <person name="Ma Q."/>
            <person name="Huang Y."/>
            <person name="Song X."/>
            <person name="Pei D."/>
        </authorList>
    </citation>
    <scope>NUCLEOTIDE SEQUENCE [LARGE SCALE GENOMIC DNA]</scope>
    <source>
        <strain evidence="1">Sxm20200214</strain>
        <tissue evidence="1">Leaf</tissue>
    </source>
</reference>
<proteinExistence type="predicted"/>
<evidence type="ECO:0000313" key="2">
    <source>
        <dbReference type="Proteomes" id="UP000886595"/>
    </source>
</evidence>
<name>A0A8X7QCF2_BRACI</name>
<organism evidence="1 2">
    <name type="scientific">Brassica carinata</name>
    <name type="common">Ethiopian mustard</name>
    <name type="synonym">Abyssinian cabbage</name>
    <dbReference type="NCBI Taxonomy" id="52824"/>
    <lineage>
        <taxon>Eukaryota</taxon>
        <taxon>Viridiplantae</taxon>
        <taxon>Streptophyta</taxon>
        <taxon>Embryophyta</taxon>
        <taxon>Tracheophyta</taxon>
        <taxon>Spermatophyta</taxon>
        <taxon>Magnoliopsida</taxon>
        <taxon>eudicotyledons</taxon>
        <taxon>Gunneridae</taxon>
        <taxon>Pentapetalae</taxon>
        <taxon>rosids</taxon>
        <taxon>malvids</taxon>
        <taxon>Brassicales</taxon>
        <taxon>Brassicaceae</taxon>
        <taxon>Brassiceae</taxon>
        <taxon>Brassica</taxon>
    </lineage>
</organism>
<gene>
    <name evidence="1" type="ORF">Bca52824_062160</name>
</gene>
<dbReference type="AlphaFoldDB" id="A0A8X7QCF2"/>
<dbReference type="EMBL" id="JAAMPC010000013">
    <property type="protein sequence ID" value="KAG2267605.1"/>
    <property type="molecule type" value="Genomic_DNA"/>
</dbReference>
<accession>A0A8X7QCF2</accession>
<evidence type="ECO:0000313" key="1">
    <source>
        <dbReference type="EMBL" id="KAG2267605.1"/>
    </source>
</evidence>
<dbReference type="Proteomes" id="UP000886595">
    <property type="component" value="Unassembled WGS sequence"/>
</dbReference>